<dbReference type="AlphaFoldDB" id="A0A1L9TU51"/>
<dbReference type="Pfam" id="PF00248">
    <property type="entry name" value="Aldo_ket_red"/>
    <property type="match status" value="1"/>
</dbReference>
<organism evidence="5 6">
    <name type="scientific">Aspergillus sydowii CBS 593.65</name>
    <dbReference type="NCBI Taxonomy" id="1036612"/>
    <lineage>
        <taxon>Eukaryota</taxon>
        <taxon>Fungi</taxon>
        <taxon>Dikarya</taxon>
        <taxon>Ascomycota</taxon>
        <taxon>Pezizomycotina</taxon>
        <taxon>Eurotiomycetes</taxon>
        <taxon>Eurotiomycetidae</taxon>
        <taxon>Eurotiales</taxon>
        <taxon>Aspergillaceae</taxon>
        <taxon>Aspergillus</taxon>
        <taxon>Aspergillus subgen. Nidulantes</taxon>
    </lineage>
</organism>
<dbReference type="Proteomes" id="UP000184356">
    <property type="component" value="Unassembled WGS sequence"/>
</dbReference>
<dbReference type="VEuPathDB" id="FungiDB:ASPSYDRAFT_55697"/>
<comment type="similarity">
    <text evidence="3">Belongs to the aldo/keto reductase family. Aldo/keto reductase 2 subfamily.</text>
</comment>
<dbReference type="EMBL" id="KV878583">
    <property type="protein sequence ID" value="OJJ62986.1"/>
    <property type="molecule type" value="Genomic_DNA"/>
</dbReference>
<evidence type="ECO:0000313" key="5">
    <source>
        <dbReference type="EMBL" id="OJJ62986.1"/>
    </source>
</evidence>
<reference evidence="6" key="1">
    <citation type="journal article" date="2017" name="Genome Biol.">
        <title>Comparative genomics reveals high biological diversity and specific adaptations in the industrially and medically important fungal genus Aspergillus.</title>
        <authorList>
            <person name="de Vries R.P."/>
            <person name="Riley R."/>
            <person name="Wiebenga A."/>
            <person name="Aguilar-Osorio G."/>
            <person name="Amillis S."/>
            <person name="Uchima C.A."/>
            <person name="Anderluh G."/>
            <person name="Asadollahi M."/>
            <person name="Askin M."/>
            <person name="Barry K."/>
            <person name="Battaglia E."/>
            <person name="Bayram O."/>
            <person name="Benocci T."/>
            <person name="Braus-Stromeyer S.A."/>
            <person name="Caldana C."/>
            <person name="Canovas D."/>
            <person name="Cerqueira G.C."/>
            <person name="Chen F."/>
            <person name="Chen W."/>
            <person name="Choi C."/>
            <person name="Clum A."/>
            <person name="Dos Santos R.A."/>
            <person name="Damasio A.R."/>
            <person name="Diallinas G."/>
            <person name="Emri T."/>
            <person name="Fekete E."/>
            <person name="Flipphi M."/>
            <person name="Freyberg S."/>
            <person name="Gallo A."/>
            <person name="Gournas C."/>
            <person name="Habgood R."/>
            <person name="Hainaut M."/>
            <person name="Harispe M.L."/>
            <person name="Henrissat B."/>
            <person name="Hilden K.S."/>
            <person name="Hope R."/>
            <person name="Hossain A."/>
            <person name="Karabika E."/>
            <person name="Karaffa L."/>
            <person name="Karanyi Z."/>
            <person name="Krasevec N."/>
            <person name="Kuo A."/>
            <person name="Kusch H."/>
            <person name="LaButti K."/>
            <person name="Lagendijk E.L."/>
            <person name="Lapidus A."/>
            <person name="Levasseur A."/>
            <person name="Lindquist E."/>
            <person name="Lipzen A."/>
            <person name="Logrieco A.F."/>
            <person name="MacCabe A."/>
            <person name="Maekelae M.R."/>
            <person name="Malavazi I."/>
            <person name="Melin P."/>
            <person name="Meyer V."/>
            <person name="Mielnichuk N."/>
            <person name="Miskei M."/>
            <person name="Molnar A.P."/>
            <person name="Mule G."/>
            <person name="Ngan C.Y."/>
            <person name="Orejas M."/>
            <person name="Orosz E."/>
            <person name="Ouedraogo J.P."/>
            <person name="Overkamp K.M."/>
            <person name="Park H.-S."/>
            <person name="Perrone G."/>
            <person name="Piumi F."/>
            <person name="Punt P.J."/>
            <person name="Ram A.F."/>
            <person name="Ramon A."/>
            <person name="Rauscher S."/>
            <person name="Record E."/>
            <person name="Riano-Pachon D.M."/>
            <person name="Robert V."/>
            <person name="Roehrig J."/>
            <person name="Ruller R."/>
            <person name="Salamov A."/>
            <person name="Salih N.S."/>
            <person name="Samson R.A."/>
            <person name="Sandor E."/>
            <person name="Sanguinetti M."/>
            <person name="Schuetze T."/>
            <person name="Sepcic K."/>
            <person name="Shelest E."/>
            <person name="Sherlock G."/>
            <person name="Sophianopoulou V."/>
            <person name="Squina F.M."/>
            <person name="Sun H."/>
            <person name="Susca A."/>
            <person name="Todd R.B."/>
            <person name="Tsang A."/>
            <person name="Unkles S.E."/>
            <person name="van de Wiele N."/>
            <person name="van Rossen-Uffink D."/>
            <person name="Oliveira J.V."/>
            <person name="Vesth T.C."/>
            <person name="Visser J."/>
            <person name="Yu J.-H."/>
            <person name="Zhou M."/>
            <person name="Andersen M.R."/>
            <person name="Archer D.B."/>
            <person name="Baker S.E."/>
            <person name="Benoit I."/>
            <person name="Brakhage A.A."/>
            <person name="Braus G.H."/>
            <person name="Fischer R."/>
            <person name="Frisvad J.C."/>
            <person name="Goldman G.H."/>
            <person name="Houbraken J."/>
            <person name="Oakley B."/>
            <person name="Pocsi I."/>
            <person name="Scazzocchio C."/>
            <person name="Seiboth B."/>
            <person name="vanKuyk P.A."/>
            <person name="Wortman J."/>
            <person name="Dyer P.S."/>
            <person name="Grigoriev I.V."/>
        </authorList>
    </citation>
    <scope>NUCLEOTIDE SEQUENCE [LARGE SCALE GENOMIC DNA]</scope>
    <source>
        <strain evidence="6">CBS 593.65</strain>
    </source>
</reference>
<proteinExistence type="inferred from homology"/>
<evidence type="ECO:0000256" key="3">
    <source>
        <dbReference type="ARBA" id="ARBA00038157"/>
    </source>
</evidence>
<feature type="domain" description="NADP-dependent oxidoreductase" evidence="4">
    <location>
        <begin position="30"/>
        <end position="340"/>
    </location>
</feature>
<dbReference type="RefSeq" id="XP_040706792.1">
    <property type="nucleotide sequence ID" value="XM_040849077.1"/>
</dbReference>
<keyword evidence="6" id="KW-1185">Reference proteome</keyword>
<evidence type="ECO:0000256" key="1">
    <source>
        <dbReference type="ARBA" id="ARBA00022857"/>
    </source>
</evidence>
<dbReference type="InterPro" id="IPR036812">
    <property type="entry name" value="NAD(P)_OxRdtase_dom_sf"/>
</dbReference>
<accession>A0A1L9TU51</accession>
<dbReference type="SUPFAM" id="SSF51430">
    <property type="entry name" value="NAD(P)-linked oxidoreductase"/>
    <property type="match status" value="1"/>
</dbReference>
<dbReference type="CDD" id="cd19146">
    <property type="entry name" value="AKR_AKR9A1-2"/>
    <property type="match status" value="1"/>
</dbReference>
<dbReference type="STRING" id="1036612.A0A1L9TU51"/>
<dbReference type="PANTHER" id="PTHR43364">
    <property type="entry name" value="NADH-SPECIFIC METHYLGLYOXAL REDUCTASE-RELATED"/>
    <property type="match status" value="1"/>
</dbReference>
<evidence type="ECO:0000313" key="6">
    <source>
        <dbReference type="Proteomes" id="UP000184356"/>
    </source>
</evidence>
<keyword evidence="1" id="KW-0521">NADP</keyword>
<name>A0A1L9TU51_9EURO</name>
<sequence length="389" mass="43056">MSIFAPAPKPPSLLGYHRVLSPTAGVKVSPLCLGAMNFGNAWKEFMGECNKEQTFALLDAFYEAGGNFIDTANNYQYEESEAWIGEWLQKRGNRDQLVIATKYTTGFRNNHRDTEPIQSNFVGNSFKSMHVSVKNSLKKLQTDYIDILYLHWWDFTTSVEEVMHGLNSLVTAGKVLYLGVSDTPAWVVVKANDYARANGLRPFSVYQGKWNAGYRDMEREIIPMCRDQGMGIAPWGPLGGGKFKTAEARKAAQGDSSNRGAQLSETDVKISDALEKVAKRKGGTLHAVSTNETQALSYVMHKAPYVFPIVGQRKVEHLKANIEALSISLSSEDLAEIDGAADFDVGFPMNFIFREFSTSNTASDVFLTQATAHVDVPPHAPPVQNRQSL</sequence>
<dbReference type="OrthoDB" id="48988at2759"/>
<dbReference type="PANTHER" id="PTHR43364:SF7">
    <property type="entry name" value="NADP-DEPENDENT OXIDOREDUCTASE DOMAIN-CONTAINING PROTEIN-RELATED"/>
    <property type="match status" value="1"/>
</dbReference>
<gene>
    <name evidence="5" type="ORF">ASPSYDRAFT_55697</name>
</gene>
<protein>
    <recommendedName>
        <fullName evidence="4">NADP-dependent oxidoreductase domain-containing protein</fullName>
    </recommendedName>
</protein>
<dbReference type="GO" id="GO:0016491">
    <property type="term" value="F:oxidoreductase activity"/>
    <property type="evidence" value="ECO:0007669"/>
    <property type="project" value="UniProtKB-KW"/>
</dbReference>
<keyword evidence="2" id="KW-0560">Oxidoreductase</keyword>
<evidence type="ECO:0000256" key="2">
    <source>
        <dbReference type="ARBA" id="ARBA00023002"/>
    </source>
</evidence>
<evidence type="ECO:0000259" key="4">
    <source>
        <dbReference type="Pfam" id="PF00248"/>
    </source>
</evidence>
<dbReference type="InterPro" id="IPR050523">
    <property type="entry name" value="AKR_Detox_Biosynth"/>
</dbReference>
<dbReference type="InterPro" id="IPR023210">
    <property type="entry name" value="NADP_OxRdtase_dom"/>
</dbReference>
<dbReference type="GeneID" id="63765150"/>
<dbReference type="Gene3D" id="3.20.20.100">
    <property type="entry name" value="NADP-dependent oxidoreductase domain"/>
    <property type="match status" value="1"/>
</dbReference>